<dbReference type="SUPFAM" id="SSF48452">
    <property type="entry name" value="TPR-like"/>
    <property type="match status" value="1"/>
</dbReference>
<keyword evidence="3" id="KW-1185">Reference proteome</keyword>
<dbReference type="SMART" id="SM00028">
    <property type="entry name" value="TPR"/>
    <property type="match status" value="3"/>
</dbReference>
<protein>
    <submittedName>
        <fullName evidence="2">TPR repeat protein</fullName>
    </submittedName>
</protein>
<sequence>MKKFTFAIAFAFAFNLGFAQKDYNPENIKAKVEKSNSEIADAKAGASYKTWLKRAQLFGEISEAPLAGAYPGMSDKEVELLIGKPSSTSDVEVNGRTLTKMEFAYIDLFFEGGKLLYWNIKDSGVQKPLVTGFEAIEKAVSLDPKSAKKAKDIYITYKNYFFKNGNNAYNASNKAEAAENYGFAYQCSANQAVNAPDTTAAYYAAYAYLESGNFNQAIKFGQACLDNKSFQNGEVYKILGEAYNGAKEPTKAKEVLIKGLELYPANTSIIFAIINLYISQNEDPKNIVPYLDKAISLDPKNPSLYFVKGTFYDKFKETDNAIAAYNKAIEVNPKYFEAWSNLGIVYYNVGAEYVGQSNKVDMNNQAEYDRLVKLADDQFRIALEKFSQAYSINPKDKSTVEAMKNIYFRFRNENPEMKKKYDEFNELLQAL</sequence>
<dbReference type="PROSITE" id="PS50005">
    <property type="entry name" value="TPR"/>
    <property type="match status" value="2"/>
</dbReference>
<gene>
    <name evidence="2" type="ORF">CLV25_11320</name>
</gene>
<dbReference type="PANTHER" id="PTHR12558:SF13">
    <property type="entry name" value="CELL DIVISION CYCLE PROTEIN 27 HOMOLOG"/>
    <property type="match status" value="1"/>
</dbReference>
<evidence type="ECO:0000256" key="1">
    <source>
        <dbReference type="PROSITE-ProRule" id="PRU00339"/>
    </source>
</evidence>
<accession>A0A4R2EBS1</accession>
<dbReference type="AlphaFoldDB" id="A0A4R2EBS1"/>
<dbReference type="PANTHER" id="PTHR12558">
    <property type="entry name" value="CELL DIVISION CYCLE 16,23,27"/>
    <property type="match status" value="1"/>
</dbReference>
<dbReference type="InterPro" id="IPR011990">
    <property type="entry name" value="TPR-like_helical_dom_sf"/>
</dbReference>
<keyword evidence="1" id="KW-0802">TPR repeat</keyword>
<dbReference type="EMBL" id="SLWB01000013">
    <property type="protein sequence ID" value="TCN64496.1"/>
    <property type="molecule type" value="Genomic_DNA"/>
</dbReference>
<reference evidence="2 3" key="1">
    <citation type="submission" date="2019-03" db="EMBL/GenBank/DDBJ databases">
        <title>Genomic Encyclopedia of Archaeal and Bacterial Type Strains, Phase II (KMG-II): from individual species to whole genera.</title>
        <authorList>
            <person name="Goeker M."/>
        </authorList>
    </citation>
    <scope>NUCLEOTIDE SEQUENCE [LARGE SCALE GENOMIC DNA]</scope>
    <source>
        <strain evidence="2 3">RL-C</strain>
    </source>
</reference>
<dbReference type="RefSeq" id="WP_131839922.1">
    <property type="nucleotide sequence ID" value="NZ_SLWB01000013.1"/>
</dbReference>
<feature type="repeat" description="TPR" evidence="1">
    <location>
        <begin position="302"/>
        <end position="335"/>
    </location>
</feature>
<organism evidence="2 3">
    <name type="scientific">Acetobacteroides hydrogenigenes</name>
    <dbReference type="NCBI Taxonomy" id="979970"/>
    <lineage>
        <taxon>Bacteria</taxon>
        <taxon>Pseudomonadati</taxon>
        <taxon>Bacteroidota</taxon>
        <taxon>Bacteroidia</taxon>
        <taxon>Bacteroidales</taxon>
        <taxon>Rikenellaceae</taxon>
        <taxon>Acetobacteroides</taxon>
    </lineage>
</organism>
<name>A0A4R2EBS1_9BACT</name>
<dbReference type="Pfam" id="PF13414">
    <property type="entry name" value="TPR_11"/>
    <property type="match status" value="1"/>
</dbReference>
<evidence type="ECO:0000313" key="3">
    <source>
        <dbReference type="Proteomes" id="UP000294830"/>
    </source>
</evidence>
<comment type="caution">
    <text evidence="2">The sequence shown here is derived from an EMBL/GenBank/DDBJ whole genome shotgun (WGS) entry which is preliminary data.</text>
</comment>
<feature type="repeat" description="TPR" evidence="1">
    <location>
        <begin position="233"/>
        <end position="266"/>
    </location>
</feature>
<dbReference type="OrthoDB" id="739506at2"/>
<dbReference type="Gene3D" id="1.25.40.10">
    <property type="entry name" value="Tetratricopeptide repeat domain"/>
    <property type="match status" value="2"/>
</dbReference>
<dbReference type="InterPro" id="IPR019734">
    <property type="entry name" value="TPR_rpt"/>
</dbReference>
<proteinExistence type="predicted"/>
<dbReference type="Proteomes" id="UP000294830">
    <property type="component" value="Unassembled WGS sequence"/>
</dbReference>
<evidence type="ECO:0000313" key="2">
    <source>
        <dbReference type="EMBL" id="TCN64496.1"/>
    </source>
</evidence>